<proteinExistence type="predicted"/>
<feature type="region of interest" description="Disordered" evidence="1">
    <location>
        <begin position="293"/>
        <end position="317"/>
    </location>
</feature>
<organism evidence="2 3">
    <name type="scientific">Tuber aestivum</name>
    <name type="common">summer truffle</name>
    <dbReference type="NCBI Taxonomy" id="59557"/>
    <lineage>
        <taxon>Eukaryota</taxon>
        <taxon>Fungi</taxon>
        <taxon>Dikarya</taxon>
        <taxon>Ascomycota</taxon>
        <taxon>Pezizomycotina</taxon>
        <taxon>Pezizomycetes</taxon>
        <taxon>Pezizales</taxon>
        <taxon>Tuberaceae</taxon>
        <taxon>Tuber</taxon>
    </lineage>
</organism>
<dbReference type="Proteomes" id="UP001412239">
    <property type="component" value="Unassembled WGS sequence"/>
</dbReference>
<evidence type="ECO:0000256" key="1">
    <source>
        <dbReference type="SAM" id="MobiDB-lite"/>
    </source>
</evidence>
<dbReference type="PANTHER" id="PTHR33321:SF12">
    <property type="entry name" value="PLANT BASIC SECRETORY PROTEIN (BSP) FAMILY PROTEIN"/>
    <property type="match status" value="1"/>
</dbReference>
<sequence>MAATAIRQPSPLAQVSAAPPQPADSAAEAPTSNLHHHEQWHIPRLLFAVKDVSHEGATKYFNTTNTQRLLHDAVIGVLETLYTHETAPTTQRSITLILRSMDGIANTTGSELDNDHKEIHFSLDYIGQLPDDRARNEILGVIRHEMVHCWQYDACGTAPDGLIEGISDFVRMKAGLGPPHWARKGDRWDAGYEATAYFLDYLCSRFGNDTVKRINLAMKHTKYTPELWLDISGGIPVEKLWDDYKTAFNLHPTPRLGPGDSEKEKEGYAVIVKEEAATPLPSKTEARLPQSVEKPLPITPTPMATHGPGMRRSRSPGSGDVWPFAADTPAAHVMLDRLKNMRFEGKSDATRYLLEFEALVDRLQPEMSDVDRKLLLCTSFCGPRMVDWYETCCRAVTYLQLKEAMQETFRNY</sequence>
<evidence type="ECO:0000313" key="2">
    <source>
        <dbReference type="EMBL" id="CUS08209.1"/>
    </source>
</evidence>
<evidence type="ECO:0000313" key="3">
    <source>
        <dbReference type="Proteomes" id="UP001412239"/>
    </source>
</evidence>
<evidence type="ECO:0008006" key="4">
    <source>
        <dbReference type="Google" id="ProtNLM"/>
    </source>
</evidence>
<dbReference type="InterPro" id="IPR007541">
    <property type="entry name" value="Uncharacterised_BSP"/>
</dbReference>
<keyword evidence="3" id="KW-1185">Reference proteome</keyword>
<dbReference type="Pfam" id="PF04450">
    <property type="entry name" value="BSP"/>
    <property type="match status" value="1"/>
</dbReference>
<dbReference type="AlphaFoldDB" id="A0A292PKZ2"/>
<gene>
    <name evidence="2" type="ORF">GSTUAT00007687001</name>
</gene>
<name>A0A292PKZ2_9PEZI</name>
<dbReference type="EMBL" id="LN891143">
    <property type="protein sequence ID" value="CUS08209.1"/>
    <property type="molecule type" value="Genomic_DNA"/>
</dbReference>
<reference evidence="2" key="1">
    <citation type="submission" date="2015-10" db="EMBL/GenBank/DDBJ databases">
        <authorList>
            <person name="Regsiter A."/>
            <person name="william w."/>
        </authorList>
    </citation>
    <scope>NUCLEOTIDE SEQUENCE</scope>
    <source>
        <strain evidence="2">Montdore</strain>
    </source>
</reference>
<dbReference type="PANTHER" id="PTHR33321">
    <property type="match status" value="1"/>
</dbReference>
<accession>A0A292PKZ2</accession>
<protein>
    <recommendedName>
        <fullName evidence="4">BSP-domain-containing protein</fullName>
    </recommendedName>
</protein>
<feature type="region of interest" description="Disordered" evidence="1">
    <location>
        <begin position="1"/>
        <end position="35"/>
    </location>
</feature>
<feature type="compositionally biased region" description="Low complexity" evidence="1">
    <location>
        <begin position="8"/>
        <end position="30"/>
    </location>
</feature>